<dbReference type="InterPro" id="IPR003008">
    <property type="entry name" value="Tubulin_FtsZ_GTPase"/>
</dbReference>
<evidence type="ECO:0000259" key="14">
    <source>
        <dbReference type="SMART" id="SM00865"/>
    </source>
</evidence>
<dbReference type="PANTHER" id="PTHR30314">
    <property type="entry name" value="CELL DIVISION PROTEIN FTSZ-RELATED"/>
    <property type="match status" value="1"/>
</dbReference>
<dbReference type="RefSeq" id="WP_016911073.1">
    <property type="nucleotide sequence ID" value="NZ_BMDF01000002.1"/>
</dbReference>
<evidence type="ECO:0000313" key="16">
    <source>
        <dbReference type="Proteomes" id="UP000241209"/>
    </source>
</evidence>
<keyword evidence="5 9" id="KW-0342">GTP-binding</keyword>
<dbReference type="InterPro" id="IPR045061">
    <property type="entry name" value="FtsZ/CetZ"/>
</dbReference>
<dbReference type="InterPro" id="IPR036525">
    <property type="entry name" value="Tubulin/FtsZ_GTPase_sf"/>
</dbReference>
<dbReference type="NCBIfam" id="TIGR00065">
    <property type="entry name" value="ftsZ"/>
    <property type="match status" value="1"/>
</dbReference>
<feature type="domain" description="Tubulin/FtsZ 2-layer sandwich" evidence="14">
    <location>
        <begin position="207"/>
        <end position="324"/>
    </location>
</feature>
<feature type="binding site" evidence="9">
    <location>
        <position position="139"/>
    </location>
    <ligand>
        <name>GTP</name>
        <dbReference type="ChEBI" id="CHEBI:37565"/>
    </ligand>
</feature>
<dbReference type="PROSITE" id="PS01135">
    <property type="entry name" value="FTSZ_2"/>
    <property type="match status" value="1"/>
</dbReference>
<evidence type="ECO:0000256" key="11">
    <source>
        <dbReference type="RuleBase" id="RU000631"/>
    </source>
</evidence>
<feature type="binding site" evidence="9">
    <location>
        <position position="187"/>
    </location>
    <ligand>
        <name>GTP</name>
        <dbReference type="ChEBI" id="CHEBI:37565"/>
    </ligand>
</feature>
<dbReference type="Gene3D" id="3.40.50.1440">
    <property type="entry name" value="Tubulin/FtsZ, GTPase domain"/>
    <property type="match status" value="1"/>
</dbReference>
<dbReference type="GO" id="GO:0032153">
    <property type="term" value="C:cell division site"/>
    <property type="evidence" value="ECO:0007669"/>
    <property type="project" value="UniProtKB-UniRule"/>
</dbReference>
<dbReference type="SUPFAM" id="SSF55307">
    <property type="entry name" value="Tubulin C-terminal domain-like"/>
    <property type="match status" value="1"/>
</dbReference>
<dbReference type="GO" id="GO:0051258">
    <property type="term" value="P:protein polymerization"/>
    <property type="evidence" value="ECO:0007669"/>
    <property type="project" value="UniProtKB-UniRule"/>
</dbReference>
<dbReference type="InterPro" id="IPR000158">
    <property type="entry name" value="Cell_div_FtsZ"/>
</dbReference>
<evidence type="ECO:0000256" key="6">
    <source>
        <dbReference type="ARBA" id="ARBA00023210"/>
    </source>
</evidence>
<dbReference type="GeneID" id="64116073"/>
<dbReference type="GO" id="GO:0005525">
    <property type="term" value="F:GTP binding"/>
    <property type="evidence" value="ECO:0007669"/>
    <property type="project" value="UniProtKB-UniRule"/>
</dbReference>
<dbReference type="Proteomes" id="UP000241209">
    <property type="component" value="Unassembled WGS sequence"/>
</dbReference>
<dbReference type="InterPro" id="IPR037103">
    <property type="entry name" value="Tubulin/FtsZ-like_C"/>
</dbReference>
<sequence length="385" mass="40491">MLEFEQGFNHLATLKVIGVGGGGNNAVNRMIDHGMNNVEFISINTDGQALNLSKASSKIQIGEKLTRGLGAGANPEIGKKAAEESREQIEDAIQGADMVFVTAGMGGGTGTGAAPVVAKIAKEMGALTVGVVTRPFSFEGRKRQTQAAAGVESMKAAVDTLIVIPNDRLLDIVDKSTPMMEAFKEADNVLRQGVQGISDLIAVSGEVNLDFADVKTIMSNQGSALMGIGVSSGENRAIEAAKKAISSPLLETSIVGAQGVLMNITGGESLSLFEAQEAADIVQDAADEDVNMIFGTVINPELQDELVVTVIATGFNDKPSSARKPQSGGAFGGTTEEPTSKREEGESLGRTASFENKSANESTDDSDIPSFIRNREDRRSRRSRR</sequence>
<evidence type="ECO:0000256" key="1">
    <source>
        <dbReference type="ARBA" id="ARBA00009690"/>
    </source>
</evidence>
<evidence type="ECO:0000256" key="12">
    <source>
        <dbReference type="SAM" id="MobiDB-lite"/>
    </source>
</evidence>
<organism evidence="15 16">
    <name type="scientific">Mammaliicoccus vitulinus</name>
    <dbReference type="NCBI Taxonomy" id="71237"/>
    <lineage>
        <taxon>Bacteria</taxon>
        <taxon>Bacillati</taxon>
        <taxon>Bacillota</taxon>
        <taxon>Bacilli</taxon>
        <taxon>Bacillales</taxon>
        <taxon>Staphylococcaceae</taxon>
        <taxon>Mammaliicoccus</taxon>
    </lineage>
</organism>
<feature type="region of interest" description="Disordered" evidence="12">
    <location>
        <begin position="317"/>
        <end position="385"/>
    </location>
</feature>
<reference evidence="15 16" key="1">
    <citation type="journal article" date="2016" name="Front. Microbiol.">
        <title>Comprehensive Phylogenetic Analysis of Bovine Non-aureus Staphylococci Species Based on Whole-Genome Sequencing.</title>
        <authorList>
            <person name="Naushad S."/>
            <person name="Barkema H.W."/>
            <person name="Luby C."/>
            <person name="Condas L.A."/>
            <person name="Nobrega D.B."/>
            <person name="Carson D.A."/>
            <person name="De Buck J."/>
        </authorList>
    </citation>
    <scope>NUCLEOTIDE SEQUENCE [LARGE SCALE GENOMIC DNA]</scope>
    <source>
        <strain evidence="15 16">SNUC 2204</strain>
    </source>
</reference>
<evidence type="ECO:0000256" key="5">
    <source>
        <dbReference type="ARBA" id="ARBA00023134"/>
    </source>
</evidence>
<evidence type="ECO:0000259" key="13">
    <source>
        <dbReference type="SMART" id="SM00864"/>
    </source>
</evidence>
<accession>A0A2T4PS15</accession>
<keyword evidence="7 9" id="KW-0131">Cell cycle</keyword>
<comment type="subcellular location">
    <subcellularLocation>
        <location evidence="9">Cytoplasm</location>
    </subcellularLocation>
    <text evidence="9">Assembles at midcell at the inner surface of the cytoplasmic membrane.</text>
</comment>
<dbReference type="Pfam" id="PF12327">
    <property type="entry name" value="FtsZ_C"/>
    <property type="match status" value="1"/>
</dbReference>
<evidence type="ECO:0000256" key="8">
    <source>
        <dbReference type="ARBA" id="ARBA00055345"/>
    </source>
</evidence>
<feature type="binding site" evidence="9">
    <location>
        <begin position="21"/>
        <end position="25"/>
    </location>
    <ligand>
        <name>GTP</name>
        <dbReference type="ChEBI" id="CHEBI:37565"/>
    </ligand>
</feature>
<dbReference type="FunFam" id="3.40.50.1440:FF:000023">
    <property type="entry name" value="Cell division protein FtsZ"/>
    <property type="match status" value="1"/>
</dbReference>
<proteinExistence type="inferred from homology"/>
<dbReference type="PRINTS" id="PR00423">
    <property type="entry name" value="CELLDVISFTSZ"/>
</dbReference>
<dbReference type="EMBL" id="PZFK01000019">
    <property type="protein sequence ID" value="PTI29063.1"/>
    <property type="molecule type" value="Genomic_DNA"/>
</dbReference>
<dbReference type="InterPro" id="IPR008280">
    <property type="entry name" value="Tub_FtsZ_C"/>
</dbReference>
<feature type="binding site" evidence="9">
    <location>
        <begin position="108"/>
        <end position="110"/>
    </location>
    <ligand>
        <name>GTP</name>
        <dbReference type="ChEBI" id="CHEBI:37565"/>
    </ligand>
</feature>
<dbReference type="GO" id="GO:0030428">
    <property type="term" value="C:cell septum"/>
    <property type="evidence" value="ECO:0007669"/>
    <property type="project" value="UniProtKB-ARBA"/>
</dbReference>
<feature type="domain" description="Tubulin/FtsZ GTPase" evidence="13">
    <location>
        <begin position="13"/>
        <end position="205"/>
    </location>
</feature>
<dbReference type="InterPro" id="IPR020805">
    <property type="entry name" value="Cell_div_FtsZ_CS"/>
</dbReference>
<comment type="subunit">
    <text evidence="9">Homodimer. Polymerizes to form a dynamic ring structure in a strictly GTP-dependent manner. Interacts directly with several other division proteins.</text>
</comment>
<dbReference type="GO" id="GO:0000917">
    <property type="term" value="P:division septum assembly"/>
    <property type="evidence" value="ECO:0007669"/>
    <property type="project" value="UniProtKB-KW"/>
</dbReference>
<dbReference type="GO" id="GO:0005737">
    <property type="term" value="C:cytoplasm"/>
    <property type="evidence" value="ECO:0007669"/>
    <property type="project" value="UniProtKB-SubCell"/>
</dbReference>
<dbReference type="FunFam" id="3.30.1330.20:FF:000005">
    <property type="entry name" value="Cell division protein FtsZ"/>
    <property type="match status" value="1"/>
</dbReference>
<evidence type="ECO:0000256" key="7">
    <source>
        <dbReference type="ARBA" id="ARBA00023306"/>
    </source>
</evidence>
<dbReference type="SUPFAM" id="SSF52490">
    <property type="entry name" value="Tubulin nucleotide-binding domain-like"/>
    <property type="match status" value="1"/>
</dbReference>
<feature type="binding site" evidence="9">
    <location>
        <position position="143"/>
    </location>
    <ligand>
        <name>GTP</name>
        <dbReference type="ChEBI" id="CHEBI:37565"/>
    </ligand>
</feature>
<comment type="caution">
    <text evidence="15">The sequence shown here is derived from an EMBL/GenBank/DDBJ whole genome shotgun (WGS) entry which is preliminary data.</text>
</comment>
<keyword evidence="3 9" id="KW-0132">Cell division</keyword>
<dbReference type="Gene3D" id="3.30.1330.20">
    <property type="entry name" value="Tubulin/FtsZ, C-terminal domain"/>
    <property type="match status" value="1"/>
</dbReference>
<evidence type="ECO:0000313" key="15">
    <source>
        <dbReference type="EMBL" id="PTI29063.1"/>
    </source>
</evidence>
<dbReference type="InterPro" id="IPR024757">
    <property type="entry name" value="FtsZ_C"/>
</dbReference>
<evidence type="ECO:0000256" key="10">
    <source>
        <dbReference type="NCBIfam" id="TIGR00065"/>
    </source>
</evidence>
<name>A0A2T4PS15_9STAP</name>
<dbReference type="PANTHER" id="PTHR30314:SF3">
    <property type="entry name" value="MITOCHONDRIAL DIVISION PROTEIN FSZA"/>
    <property type="match status" value="1"/>
</dbReference>
<evidence type="ECO:0000256" key="3">
    <source>
        <dbReference type="ARBA" id="ARBA00022618"/>
    </source>
</evidence>
<evidence type="ECO:0000256" key="4">
    <source>
        <dbReference type="ARBA" id="ARBA00022741"/>
    </source>
</evidence>
<dbReference type="GO" id="GO:0003924">
    <property type="term" value="F:GTPase activity"/>
    <property type="evidence" value="ECO:0007669"/>
    <property type="project" value="UniProtKB-UniRule"/>
</dbReference>
<keyword evidence="4 9" id="KW-0547">Nucleotide-binding</keyword>
<comment type="function">
    <text evidence="8 9 11">Essential cell division protein that forms a contractile ring structure (Z ring) at the future cell division site. The regulation of the ring assembly controls the timing and the location of cell division. One of the functions of the FtsZ ring is to recruit other cell division proteins to the septum to produce a new cell wall between the dividing cells. Binds GTP and shows GTPase activity.</text>
</comment>
<dbReference type="HAMAP" id="MF_00909">
    <property type="entry name" value="FtsZ"/>
    <property type="match status" value="1"/>
</dbReference>
<protein>
    <recommendedName>
        <fullName evidence="9 10">Cell division protein FtsZ</fullName>
    </recommendedName>
</protein>
<dbReference type="PROSITE" id="PS01134">
    <property type="entry name" value="FTSZ_1"/>
    <property type="match status" value="1"/>
</dbReference>
<evidence type="ECO:0000256" key="9">
    <source>
        <dbReference type="HAMAP-Rule" id="MF_00909"/>
    </source>
</evidence>
<dbReference type="Pfam" id="PF00091">
    <property type="entry name" value="Tubulin"/>
    <property type="match status" value="1"/>
</dbReference>
<gene>
    <name evidence="9" type="primary">ftsZ</name>
    <name evidence="15" type="ORF">BU072_09680</name>
</gene>
<feature type="compositionally biased region" description="Basic and acidic residues" evidence="12">
    <location>
        <begin position="338"/>
        <end position="347"/>
    </location>
</feature>
<dbReference type="SMART" id="SM00865">
    <property type="entry name" value="Tubulin_C"/>
    <property type="match status" value="1"/>
</dbReference>
<keyword evidence="6 9" id="KW-0717">Septation</keyword>
<evidence type="ECO:0000256" key="2">
    <source>
        <dbReference type="ARBA" id="ARBA00022490"/>
    </source>
</evidence>
<dbReference type="GO" id="GO:0043093">
    <property type="term" value="P:FtsZ-dependent cytokinesis"/>
    <property type="evidence" value="ECO:0007669"/>
    <property type="project" value="UniProtKB-UniRule"/>
</dbReference>
<dbReference type="CDD" id="cd02201">
    <property type="entry name" value="FtsZ_type1"/>
    <property type="match status" value="1"/>
</dbReference>
<keyword evidence="2 9" id="KW-0963">Cytoplasm</keyword>
<dbReference type="AlphaFoldDB" id="A0A2T4PS15"/>
<dbReference type="OrthoDB" id="9813375at2"/>
<dbReference type="SMART" id="SM00864">
    <property type="entry name" value="Tubulin"/>
    <property type="match status" value="1"/>
</dbReference>
<dbReference type="STRING" id="1167632.GCA_000286335_00347"/>
<dbReference type="InterPro" id="IPR018316">
    <property type="entry name" value="Tubulin/FtsZ_2-layer-sand-dom"/>
</dbReference>
<comment type="similarity">
    <text evidence="1 9 11">Belongs to the FtsZ family.</text>
</comment>